<proteinExistence type="predicted"/>
<accession>A0AAV5S0K3</accession>
<evidence type="ECO:0008006" key="3">
    <source>
        <dbReference type="Google" id="ProtNLM"/>
    </source>
</evidence>
<dbReference type="PANTHER" id="PTHR37783">
    <property type="entry name" value="MEMBRANE PROTEIN, PUTATIVE (AFU_ORTHOLOGUE AFUA_1G04315)-RELATED"/>
    <property type="match status" value="1"/>
</dbReference>
<protein>
    <recommendedName>
        <fullName evidence="3">DUF2470 domain-containing protein</fullName>
    </recommendedName>
</protein>
<dbReference type="AlphaFoldDB" id="A0AAV5S0K3"/>
<sequence>MDESLLITHYNKDYSHLLADVLRFYGSVAPATLQRASQLRITSLDGTEGTVVVTFNVPEMPLPIDKVILLPKEETKSSSGGSSTPAASAARRLDAMLLSAAAQSGRSVIQVSTCLAPSTIADLLVLLAVPLPLLCYFYRPLLYYLPLVGSILAPYLDNDKVLLLITAAELLCHATEAAVFLCPVLWHYRVPADMQVEWYFWSLLEGYSPVRRMHAYAQPREARALANLRH</sequence>
<dbReference type="EMBL" id="BTGD01000011">
    <property type="protein sequence ID" value="GMM57226.1"/>
    <property type="molecule type" value="Genomic_DNA"/>
</dbReference>
<reference evidence="1 2" key="1">
    <citation type="journal article" date="2023" name="Elife">
        <title>Identification of key yeast species and microbe-microbe interactions impacting larval growth of Drosophila in the wild.</title>
        <authorList>
            <person name="Mure A."/>
            <person name="Sugiura Y."/>
            <person name="Maeda R."/>
            <person name="Honda K."/>
            <person name="Sakurai N."/>
            <person name="Takahashi Y."/>
            <person name="Watada M."/>
            <person name="Katoh T."/>
            <person name="Gotoh A."/>
            <person name="Gotoh Y."/>
            <person name="Taniguchi I."/>
            <person name="Nakamura K."/>
            <person name="Hayashi T."/>
            <person name="Katayama T."/>
            <person name="Uemura T."/>
            <person name="Hattori Y."/>
        </authorList>
    </citation>
    <scope>NUCLEOTIDE SEQUENCE [LARGE SCALE GENOMIC DNA]</scope>
    <source>
        <strain evidence="1 2">KH-74</strain>
    </source>
</reference>
<gene>
    <name evidence="1" type="ORF">DAKH74_038420</name>
</gene>
<comment type="caution">
    <text evidence="1">The sequence shown here is derived from an EMBL/GenBank/DDBJ whole genome shotgun (WGS) entry which is preliminary data.</text>
</comment>
<dbReference type="Proteomes" id="UP001377567">
    <property type="component" value="Unassembled WGS sequence"/>
</dbReference>
<keyword evidence="2" id="KW-1185">Reference proteome</keyword>
<evidence type="ECO:0000313" key="1">
    <source>
        <dbReference type="EMBL" id="GMM57226.1"/>
    </source>
</evidence>
<evidence type="ECO:0000313" key="2">
    <source>
        <dbReference type="Proteomes" id="UP001377567"/>
    </source>
</evidence>
<organism evidence="1 2">
    <name type="scientific">Maudiozyma humilis</name>
    <name type="common">Sour dough yeast</name>
    <name type="synonym">Kazachstania humilis</name>
    <dbReference type="NCBI Taxonomy" id="51915"/>
    <lineage>
        <taxon>Eukaryota</taxon>
        <taxon>Fungi</taxon>
        <taxon>Dikarya</taxon>
        <taxon>Ascomycota</taxon>
        <taxon>Saccharomycotina</taxon>
        <taxon>Saccharomycetes</taxon>
        <taxon>Saccharomycetales</taxon>
        <taxon>Saccharomycetaceae</taxon>
        <taxon>Maudiozyma</taxon>
    </lineage>
</organism>
<name>A0AAV5S0K3_MAUHU</name>
<dbReference type="PANTHER" id="PTHR37783:SF1">
    <property type="entry name" value="MEMBRANE PROTEIN, PUTATIVE (AFU_ORTHOLOGUE AFUA_1G04315)-RELATED"/>
    <property type="match status" value="1"/>
</dbReference>